<dbReference type="GO" id="GO:0055085">
    <property type="term" value="P:transmembrane transport"/>
    <property type="evidence" value="ECO:0007669"/>
    <property type="project" value="InterPro"/>
</dbReference>
<keyword evidence="5 7" id="KW-1133">Transmembrane helix</keyword>
<feature type="transmembrane region" description="Helical" evidence="7">
    <location>
        <begin position="105"/>
        <end position="128"/>
    </location>
</feature>
<comment type="caution">
    <text evidence="9">The sequence shown here is derived from an EMBL/GenBank/DDBJ whole genome shotgun (WGS) entry which is preliminary data.</text>
</comment>
<proteinExistence type="inferred from homology"/>
<dbReference type="PANTHER" id="PTHR30465">
    <property type="entry name" value="INNER MEMBRANE ABC TRANSPORTER"/>
    <property type="match status" value="1"/>
</dbReference>
<comment type="similarity">
    <text evidence="7">Belongs to the binding-protein-dependent transport system permease family.</text>
</comment>
<evidence type="ECO:0000256" key="7">
    <source>
        <dbReference type="RuleBase" id="RU363032"/>
    </source>
</evidence>
<dbReference type="SUPFAM" id="SSF161098">
    <property type="entry name" value="MetI-like"/>
    <property type="match status" value="1"/>
</dbReference>
<evidence type="ECO:0000256" key="2">
    <source>
        <dbReference type="ARBA" id="ARBA00022448"/>
    </source>
</evidence>
<feature type="transmembrane region" description="Helical" evidence="7">
    <location>
        <begin position="140"/>
        <end position="165"/>
    </location>
</feature>
<feature type="transmembrane region" description="Helical" evidence="7">
    <location>
        <begin position="294"/>
        <end position="320"/>
    </location>
</feature>
<comment type="subcellular location">
    <subcellularLocation>
        <location evidence="1 7">Cell membrane</location>
        <topology evidence="1 7">Multi-pass membrane protein</topology>
    </subcellularLocation>
</comment>
<organism evidence="9">
    <name type="scientific">Desulfomonile tiedjei</name>
    <dbReference type="NCBI Taxonomy" id="2358"/>
    <lineage>
        <taxon>Bacteria</taxon>
        <taxon>Pseudomonadati</taxon>
        <taxon>Thermodesulfobacteriota</taxon>
        <taxon>Desulfomonilia</taxon>
        <taxon>Desulfomonilales</taxon>
        <taxon>Desulfomonilaceae</taxon>
        <taxon>Desulfomonile</taxon>
    </lineage>
</organism>
<evidence type="ECO:0000313" key="9">
    <source>
        <dbReference type="EMBL" id="HGH61084.1"/>
    </source>
</evidence>
<evidence type="ECO:0000256" key="6">
    <source>
        <dbReference type="ARBA" id="ARBA00023136"/>
    </source>
</evidence>
<keyword evidence="4 7" id="KW-0812">Transmembrane</keyword>
<dbReference type="Pfam" id="PF00528">
    <property type="entry name" value="BPD_transp_1"/>
    <property type="match status" value="1"/>
</dbReference>
<evidence type="ECO:0000256" key="1">
    <source>
        <dbReference type="ARBA" id="ARBA00004651"/>
    </source>
</evidence>
<dbReference type="PANTHER" id="PTHR30465:SF43">
    <property type="entry name" value="OLIGOPEPTIDE ABC TRANSPORTER, PERMEASE PROTEIN"/>
    <property type="match status" value="1"/>
</dbReference>
<protein>
    <submittedName>
        <fullName evidence="9">ABC transporter permease</fullName>
    </submittedName>
</protein>
<dbReference type="EMBL" id="DTGT01000228">
    <property type="protein sequence ID" value="HGH61084.1"/>
    <property type="molecule type" value="Genomic_DNA"/>
</dbReference>
<name>A0A7C4AS33_9BACT</name>
<evidence type="ECO:0000256" key="4">
    <source>
        <dbReference type="ARBA" id="ARBA00022692"/>
    </source>
</evidence>
<dbReference type="InterPro" id="IPR035906">
    <property type="entry name" value="MetI-like_sf"/>
</dbReference>
<evidence type="ECO:0000259" key="8">
    <source>
        <dbReference type="PROSITE" id="PS50928"/>
    </source>
</evidence>
<reference evidence="9" key="1">
    <citation type="journal article" date="2020" name="mSystems">
        <title>Genome- and Community-Level Interaction Insights into Carbon Utilization and Element Cycling Functions of Hydrothermarchaeota in Hydrothermal Sediment.</title>
        <authorList>
            <person name="Zhou Z."/>
            <person name="Liu Y."/>
            <person name="Xu W."/>
            <person name="Pan J."/>
            <person name="Luo Z.H."/>
            <person name="Li M."/>
        </authorList>
    </citation>
    <scope>NUCLEOTIDE SEQUENCE [LARGE SCALE GENOMIC DNA]</scope>
    <source>
        <strain evidence="9">SpSt-769</strain>
    </source>
</reference>
<accession>A0A7C4AS33</accession>
<dbReference type="InterPro" id="IPR045621">
    <property type="entry name" value="BPD_transp_1_N"/>
</dbReference>
<evidence type="ECO:0000256" key="5">
    <source>
        <dbReference type="ARBA" id="ARBA00022989"/>
    </source>
</evidence>
<keyword evidence="6 7" id="KW-0472">Membrane</keyword>
<keyword evidence="3" id="KW-1003">Cell membrane</keyword>
<evidence type="ECO:0000256" key="3">
    <source>
        <dbReference type="ARBA" id="ARBA00022475"/>
    </source>
</evidence>
<feature type="transmembrane region" description="Helical" evidence="7">
    <location>
        <begin position="252"/>
        <end position="274"/>
    </location>
</feature>
<dbReference type="InterPro" id="IPR000515">
    <property type="entry name" value="MetI-like"/>
</dbReference>
<feature type="domain" description="ABC transmembrane type-1" evidence="8">
    <location>
        <begin position="101"/>
        <end position="317"/>
    </location>
</feature>
<dbReference type="GO" id="GO:0005886">
    <property type="term" value="C:plasma membrane"/>
    <property type="evidence" value="ECO:0007669"/>
    <property type="project" value="UniProtKB-SubCell"/>
</dbReference>
<keyword evidence="2 7" id="KW-0813">Transport</keyword>
<feature type="transmembrane region" description="Helical" evidence="7">
    <location>
        <begin position="194"/>
        <end position="213"/>
    </location>
</feature>
<feature type="transmembrane region" description="Helical" evidence="7">
    <location>
        <begin position="9"/>
        <end position="29"/>
    </location>
</feature>
<dbReference type="Gene3D" id="1.10.3720.10">
    <property type="entry name" value="MetI-like"/>
    <property type="match status" value="1"/>
</dbReference>
<sequence>MLAYVVRRLLIMIPTLIAISMISFAIIQLPPGDFLTTYVAQLSVSGEAVDEAELDSLKNRFGLDKPIYEQYVLWAWNFLHGDFGHSFEWNKPVATLVGERLPLTILISVCTIIFTWLVALPIGIYSAVRQYSWVDYVLTLIGFIGLATPNFLFALVLLWFSYAYLGMSIGGLFSPEFADAPWTAAKFLDMLKHLWIPVVIVGTGHTAKFIRIIRGNLLDELRKPYVVTARAKGLSETKLILKYPVRVAINPLVSTIGWTLPELVSGIAITAIVLNLPTSGPLLLGALMSQDMHLAGSFLMLLSMLTVVGTLLSDILLAWVDPRIRFGTREGV</sequence>
<dbReference type="PROSITE" id="PS50928">
    <property type="entry name" value="ABC_TM1"/>
    <property type="match status" value="1"/>
</dbReference>
<dbReference type="AlphaFoldDB" id="A0A7C4AS33"/>
<dbReference type="CDD" id="cd06261">
    <property type="entry name" value="TM_PBP2"/>
    <property type="match status" value="1"/>
</dbReference>
<dbReference type="Pfam" id="PF19300">
    <property type="entry name" value="BPD_transp_1_N"/>
    <property type="match status" value="1"/>
</dbReference>
<gene>
    <name evidence="9" type="ORF">ENV54_07290</name>
</gene>